<reference evidence="2" key="3">
    <citation type="submission" date="2022-04" db="EMBL/GenBank/DDBJ databases">
        <authorList>
            <person name="Liu G."/>
        </authorList>
    </citation>
    <scope>NUCLEOTIDE SEQUENCE</scope>
    <source>
        <strain evidence="2">RG22</strain>
    </source>
</reference>
<evidence type="ECO:0000313" key="4">
    <source>
        <dbReference type="Proteomes" id="UP000831485"/>
    </source>
</evidence>
<evidence type="ECO:0000313" key="1">
    <source>
        <dbReference type="EMBL" id="GFO64114.1"/>
    </source>
</evidence>
<organism evidence="1 3">
    <name type="scientific">Geomonas paludis</name>
    <dbReference type="NCBI Taxonomy" id="2740185"/>
    <lineage>
        <taxon>Bacteria</taxon>
        <taxon>Pseudomonadati</taxon>
        <taxon>Thermodesulfobacteriota</taxon>
        <taxon>Desulfuromonadia</taxon>
        <taxon>Geobacterales</taxon>
        <taxon>Geobacteraceae</taxon>
        <taxon>Geomonas</taxon>
    </lineage>
</organism>
<reference evidence="1" key="2">
    <citation type="journal article" date="2021" name="Int. J. Syst. Evol. Microbiol.">
        <title>Geomonas silvestris sp. nov., Geomonas paludis sp. nov. and Geomonas limicola sp. nov., isolated from terrestrial environments, and emended description of the genus Geomonas.</title>
        <authorList>
            <person name="Itoh H."/>
            <person name="Xu Z."/>
            <person name="Masuda Y."/>
            <person name="Ushijima N."/>
            <person name="Hayakawa C."/>
            <person name="Shiratori Y."/>
            <person name="Senoo K."/>
        </authorList>
    </citation>
    <scope>NUCLEOTIDE SEQUENCE</scope>
    <source>
        <strain evidence="1">Red736</strain>
    </source>
</reference>
<dbReference type="EMBL" id="CP096574">
    <property type="protein sequence ID" value="UPU34139.1"/>
    <property type="molecule type" value="Genomic_DNA"/>
</dbReference>
<accession>A0A6V8MW77</accession>
<dbReference type="RefSeq" id="WP_183346955.1">
    <property type="nucleotide sequence ID" value="NZ_BLXY01000003.1"/>
</dbReference>
<sequence length="189" mass="21592">MSKVTVGIIAEDDSDVECVKHFVRRIHSTRKIGFKKYVGNGCGKISRKANAWANMLKMQGCGAIILLHDLDRNNLTDLYDKIHKSFSPSPVKKFLISIPVEELEAWLLADEAAFNSVFNISRTNYLPQHPESIKSPKEFIRDTVRKETNRKVDYINTKHNSKLAERIDINMINTKCTSFQSFKSFVDAI</sequence>
<dbReference type="EMBL" id="BLXY01000003">
    <property type="protein sequence ID" value="GFO64114.1"/>
    <property type="molecule type" value="Genomic_DNA"/>
</dbReference>
<reference evidence="3" key="1">
    <citation type="submission" date="2020-06" db="EMBL/GenBank/DDBJ databases">
        <title>Draft genomic sequecing of Geomonas sp. Red736.</title>
        <authorList>
            <person name="Itoh H."/>
            <person name="Xu Z.X."/>
            <person name="Ushijima N."/>
            <person name="Masuda Y."/>
            <person name="Shiratori Y."/>
            <person name="Senoo K."/>
        </authorList>
    </citation>
    <scope>NUCLEOTIDE SEQUENCE [LARGE SCALE GENOMIC DNA]</scope>
    <source>
        <strain evidence="3">Red736</strain>
    </source>
</reference>
<gene>
    <name evidence="1" type="ORF">GMPD_20330</name>
    <name evidence="2" type="ORF">M1B72_11810</name>
</gene>
<dbReference type="InterPro" id="IPR025455">
    <property type="entry name" value="DUF4276"/>
</dbReference>
<name>A0A6V8MW77_9BACT</name>
<dbReference type="Pfam" id="PF14103">
    <property type="entry name" value="DUF4276"/>
    <property type="match status" value="1"/>
</dbReference>
<evidence type="ECO:0000313" key="2">
    <source>
        <dbReference type="EMBL" id="UPU34139.1"/>
    </source>
</evidence>
<keyword evidence="4" id="KW-1185">Reference proteome</keyword>
<evidence type="ECO:0000313" key="3">
    <source>
        <dbReference type="Proteomes" id="UP000568888"/>
    </source>
</evidence>
<dbReference type="Proteomes" id="UP000831485">
    <property type="component" value="Chromosome"/>
</dbReference>
<dbReference type="Proteomes" id="UP000568888">
    <property type="component" value="Unassembled WGS sequence"/>
</dbReference>
<dbReference type="AlphaFoldDB" id="A0A6V8MW77"/>
<proteinExistence type="predicted"/>
<protein>
    <submittedName>
        <fullName evidence="2">DUF4276 family protein</fullName>
    </submittedName>
</protein>